<dbReference type="PANTHER" id="PTHR32332">
    <property type="entry name" value="2-NITROPROPANE DIOXYGENASE"/>
    <property type="match status" value="1"/>
</dbReference>
<keyword evidence="4" id="KW-0223">Dioxygenase</keyword>
<dbReference type="Gene3D" id="3.20.20.70">
    <property type="entry name" value="Aldolase class I"/>
    <property type="match status" value="1"/>
</dbReference>
<keyword evidence="5" id="KW-1185">Reference proteome</keyword>
<protein>
    <submittedName>
        <fullName evidence="4">2-nitropropane dioxygenase, NPD</fullName>
    </submittedName>
</protein>
<dbReference type="CDD" id="cd04730">
    <property type="entry name" value="NPD_like"/>
    <property type="match status" value="1"/>
</dbReference>
<keyword evidence="2" id="KW-0288">FMN</keyword>
<dbReference type="PANTHER" id="PTHR32332:SF20">
    <property type="entry name" value="2-NITROPROPANE DIOXYGENASE-LIKE PROTEIN"/>
    <property type="match status" value="1"/>
</dbReference>
<name>A0A090M7P5_OSTTA</name>
<keyword evidence="1" id="KW-0285">Flavoprotein</keyword>
<dbReference type="InterPro" id="IPR004136">
    <property type="entry name" value="NMO"/>
</dbReference>
<reference evidence="5" key="1">
    <citation type="journal article" date="2006" name="Proc. Natl. Acad. Sci. U.S.A.">
        <title>Genome analysis of the smallest free-living eukaryote Ostreococcus tauri unveils many unique features.</title>
        <authorList>
            <person name="Derelle E."/>
            <person name="Ferraz C."/>
            <person name="Rombauts S."/>
            <person name="Rouze P."/>
            <person name="Worden A.Z."/>
            <person name="Robbens S."/>
            <person name="Partensky F."/>
            <person name="Degroeve S."/>
            <person name="Echeynie S."/>
            <person name="Cooke R."/>
            <person name="Saeys Y."/>
            <person name="Wuyts J."/>
            <person name="Jabbari K."/>
            <person name="Bowler C."/>
            <person name="Panaud O."/>
            <person name="Piegu B."/>
            <person name="Ball S.G."/>
            <person name="Ral J.-P."/>
            <person name="Bouget F.-Y."/>
            <person name="Piganeau G."/>
            <person name="De Baets B."/>
            <person name="Picard A."/>
            <person name="Delseny M."/>
            <person name="Demaille J."/>
            <person name="Van de Peer Y."/>
            <person name="Moreau H."/>
        </authorList>
    </citation>
    <scope>NUCLEOTIDE SEQUENCE [LARGE SCALE GENOMIC DNA]</scope>
    <source>
        <strain evidence="5">OTTH 0595 / CCAP 157/2 / RCC745</strain>
    </source>
</reference>
<dbReference type="EMBL" id="CAID01000002">
    <property type="protein sequence ID" value="CEG01092.1"/>
    <property type="molecule type" value="Genomic_DNA"/>
</dbReference>
<evidence type="ECO:0000313" key="4">
    <source>
        <dbReference type="EMBL" id="CEG01092.1"/>
    </source>
</evidence>
<proteinExistence type="predicted"/>
<dbReference type="Proteomes" id="UP000009170">
    <property type="component" value="Unassembled WGS sequence"/>
</dbReference>
<dbReference type="KEGG" id="ota:OT_ostta02g03170"/>
<dbReference type="RefSeq" id="XP_022840787.1">
    <property type="nucleotide sequence ID" value="XM_022985099.1"/>
</dbReference>
<dbReference type="AlphaFoldDB" id="A0A090M7P5"/>
<accession>A0A090M7P5</accession>
<gene>
    <name evidence="4" type="ORF">OT_ostta02g03170</name>
</gene>
<comment type="caution">
    <text evidence="4">The sequence shown here is derived from an EMBL/GenBank/DDBJ whole genome shotgun (WGS) entry which is preliminary data.</text>
</comment>
<organism evidence="4 5">
    <name type="scientific">Ostreococcus tauri</name>
    <name type="common">Marine green alga</name>
    <dbReference type="NCBI Taxonomy" id="70448"/>
    <lineage>
        <taxon>Eukaryota</taxon>
        <taxon>Viridiplantae</taxon>
        <taxon>Chlorophyta</taxon>
        <taxon>Mamiellophyceae</taxon>
        <taxon>Mamiellales</taxon>
        <taxon>Bathycoccaceae</taxon>
        <taxon>Ostreococcus</taxon>
    </lineage>
</organism>
<dbReference type="InParanoid" id="A0A090M7P5"/>
<dbReference type="FunCoup" id="A0A090M7P5">
    <property type="interactions" value="483"/>
</dbReference>
<dbReference type="InterPro" id="IPR013785">
    <property type="entry name" value="Aldolase_TIM"/>
</dbReference>
<dbReference type="Pfam" id="PF03060">
    <property type="entry name" value="NMO"/>
    <property type="match status" value="2"/>
</dbReference>
<evidence type="ECO:0000256" key="1">
    <source>
        <dbReference type="ARBA" id="ARBA00022630"/>
    </source>
</evidence>
<evidence type="ECO:0000256" key="3">
    <source>
        <dbReference type="ARBA" id="ARBA00023002"/>
    </source>
</evidence>
<evidence type="ECO:0000313" key="5">
    <source>
        <dbReference type="Proteomes" id="UP000009170"/>
    </source>
</evidence>
<reference evidence="4 5" key="2">
    <citation type="journal article" date="2014" name="BMC Genomics">
        <title>An improved genome of the model marine alga Ostreococcus tauri unfolds by assessing Illumina de novo assemblies.</title>
        <authorList>
            <person name="Blanc-Mathieu R."/>
            <person name="Verhelst B."/>
            <person name="Derelle E."/>
            <person name="Rombauts S."/>
            <person name="Bouget F.Y."/>
            <person name="Carre I."/>
            <person name="Chateau A."/>
            <person name="Eyre-Walker A."/>
            <person name="Grimsley N."/>
            <person name="Moreau H."/>
            <person name="Piegu B."/>
            <person name="Rivals E."/>
            <person name="Schackwitz W."/>
            <person name="Van de Peer Y."/>
            <person name="Piganeau G."/>
        </authorList>
    </citation>
    <scope>NUCLEOTIDE SEQUENCE [LARGE SCALE GENOMIC DNA]</scope>
    <source>
        <strain evidence="5">OTTH 0595 / CCAP 157/2 / RCC745</strain>
    </source>
</reference>
<dbReference type="STRING" id="70448.A0A090M7P5"/>
<dbReference type="SUPFAM" id="SSF51412">
    <property type="entry name" value="Inosine monophosphate dehydrogenase (IMPDH)"/>
    <property type="match status" value="1"/>
</dbReference>
<dbReference type="GeneID" id="9835625"/>
<keyword evidence="3" id="KW-0560">Oxidoreductase</keyword>
<dbReference type="GO" id="GO:0018580">
    <property type="term" value="F:nitronate monooxygenase activity"/>
    <property type="evidence" value="ECO:0007669"/>
    <property type="project" value="InterPro"/>
</dbReference>
<evidence type="ECO:0000256" key="2">
    <source>
        <dbReference type="ARBA" id="ARBA00022643"/>
    </source>
</evidence>
<dbReference type="OrthoDB" id="10265891at2759"/>
<dbReference type="GO" id="GO:0051213">
    <property type="term" value="F:dioxygenase activity"/>
    <property type="evidence" value="ECO:0007669"/>
    <property type="project" value="UniProtKB-KW"/>
</dbReference>
<sequence length="362" mass="38559">MPRTHTPPRSGPHSIAPVASMGAKLRTRLTDLVPALEHPIVCGGMHHVGYAELASAVSNAGALGTVTALTQPSPEALRAEIDRALRMITRTDGRGRKAPLAVNFTLLPTLRPPDYESYARVICESACAVVETAGASPGAFIEMFKRAGKIVIHKCTSVRHALAAERLGVDVVSIDGYECAGHPGTNDVGAMVLLAKAQERLRVPFLACGGVGTGRQLAAALALGADGVCMGTRFMATREAPIKEGIKKALVSADENQTTLVMTTVKNHERVYKNKVAEEVRAIEAVKPGDFGAIHHLVRGENYRQSFQETGDPDSSVWSAGCVMGLIDDAPTCDELVARIIDEAVDVMTRRLTGMITHDARL</sequence>